<dbReference type="Proteomes" id="UP000836387">
    <property type="component" value="Unassembled WGS sequence"/>
</dbReference>
<keyword evidence="2" id="KW-1185">Reference proteome</keyword>
<proteinExistence type="predicted"/>
<gene>
    <name evidence="1" type="ORF">CRV2_00004871</name>
</gene>
<protein>
    <submittedName>
        <fullName evidence="1">Uncharacterized protein</fullName>
    </submittedName>
</protein>
<name>A0ACA9TZI4_BIOOC</name>
<evidence type="ECO:0000313" key="2">
    <source>
        <dbReference type="Proteomes" id="UP000836387"/>
    </source>
</evidence>
<comment type="caution">
    <text evidence="1">The sequence shown here is derived from an EMBL/GenBank/DDBJ whole genome shotgun (WGS) entry which is preliminary data.</text>
</comment>
<dbReference type="EMBL" id="CADEHS020000010">
    <property type="protein sequence ID" value="CAG9945992.1"/>
    <property type="molecule type" value="Genomic_DNA"/>
</dbReference>
<reference evidence="1" key="1">
    <citation type="submission" date="2020-04" db="EMBL/GenBank/DDBJ databases">
        <authorList>
            <person name="Broberg M."/>
        </authorList>
    </citation>
    <scope>NUCLEOTIDE SEQUENCE</scope>
</reference>
<sequence length="83" mass="9185">MTYLGAGIQIVVHAVTSNYFESVNQPLTPASYANGGQIYYIQTVEDASNGQSTLGYIYSNILNTSPLVFRLRPGWPRIWDTAL</sequence>
<reference evidence="1" key="2">
    <citation type="submission" date="2021-10" db="EMBL/GenBank/DDBJ databases">
        <authorList>
            <person name="Piombo E."/>
        </authorList>
    </citation>
    <scope>NUCLEOTIDE SEQUENCE</scope>
</reference>
<organism evidence="1 2">
    <name type="scientific">Clonostachys rosea f. rosea IK726</name>
    <dbReference type="NCBI Taxonomy" id="1349383"/>
    <lineage>
        <taxon>Eukaryota</taxon>
        <taxon>Fungi</taxon>
        <taxon>Dikarya</taxon>
        <taxon>Ascomycota</taxon>
        <taxon>Pezizomycotina</taxon>
        <taxon>Sordariomycetes</taxon>
        <taxon>Hypocreomycetidae</taxon>
        <taxon>Hypocreales</taxon>
        <taxon>Bionectriaceae</taxon>
        <taxon>Clonostachys</taxon>
    </lineage>
</organism>
<accession>A0ACA9TZI4</accession>
<evidence type="ECO:0000313" key="1">
    <source>
        <dbReference type="EMBL" id="CAG9945992.1"/>
    </source>
</evidence>